<dbReference type="SUPFAM" id="SSF52743">
    <property type="entry name" value="Subtilisin-like"/>
    <property type="match status" value="1"/>
</dbReference>
<dbReference type="PRINTS" id="PR00723">
    <property type="entry name" value="SUBTILISIN"/>
</dbReference>
<dbReference type="InterPro" id="IPR000209">
    <property type="entry name" value="Peptidase_S8/S53_dom"/>
</dbReference>
<gene>
    <name evidence="8" type="ORF">J1902_06785</name>
</gene>
<protein>
    <submittedName>
        <fullName evidence="8">S8 family serine peptidase</fullName>
    </submittedName>
</protein>
<feature type="active site" description="Charge relay system" evidence="5">
    <location>
        <position position="152"/>
    </location>
</feature>
<dbReference type="RefSeq" id="WP_207615486.1">
    <property type="nucleotide sequence ID" value="NZ_JAFNLL010000012.1"/>
</dbReference>
<comment type="similarity">
    <text evidence="1 5 6">Belongs to the peptidase S8 family.</text>
</comment>
<dbReference type="EMBL" id="JAFNLL010000012">
    <property type="protein sequence ID" value="MBO1267688.1"/>
    <property type="molecule type" value="Genomic_DNA"/>
</dbReference>
<dbReference type="PANTHER" id="PTHR43806:SF66">
    <property type="entry name" value="SERIN ENDOPEPTIDASE"/>
    <property type="match status" value="1"/>
</dbReference>
<comment type="caution">
    <text evidence="8">The sequence shown here is derived from an EMBL/GenBank/DDBJ whole genome shotgun (WGS) entry which is preliminary data.</text>
</comment>
<evidence type="ECO:0000256" key="3">
    <source>
        <dbReference type="ARBA" id="ARBA00022801"/>
    </source>
</evidence>
<dbReference type="InterPro" id="IPR023828">
    <property type="entry name" value="Peptidase_S8_Ser-AS"/>
</dbReference>
<name>A0A939KLW4_9MICC</name>
<sequence length="410" mass="41126">MPATTVKQNILILRAPALRATRDPFDGLGARGLGDPNGAQAERAVALKAETAENPSSATIDALHRDPTVLGYAPFMPIKLIEPLAAPEPAAAAAVTWGVKAVGADTSPYTGAGVTVSVLDTGIDADHPAFTGVDLVTKDFTGAGSAEDDNGHGTHCAGTIFGRDLAGQRIGVARGVQRALIGKVLGGPDGGRSDTLAAAMLWAADNGANVISMSLGMDFPGLVDELVQVNGLPIPAATSIALDGYRANIRLFEQLASLLNARAAVAQTTLVVAAAGNESERASNPAYEINVAPPAAAYGITSVAALAEGANGHTVAPFSNTMATVAGPGVAVTSAWLNGGTKTISGTSMATPHVAGVTALWAERLLAQGPLSPTLLQSKLIGSGTFTPLKAGTDPVDVGAGLVQAPTAAN</sequence>
<dbReference type="InterPro" id="IPR015500">
    <property type="entry name" value="Peptidase_S8_subtilisin-rel"/>
</dbReference>
<dbReference type="PANTHER" id="PTHR43806">
    <property type="entry name" value="PEPTIDASE S8"/>
    <property type="match status" value="1"/>
</dbReference>
<feature type="active site" description="Charge relay system" evidence="5">
    <location>
        <position position="120"/>
    </location>
</feature>
<dbReference type="PROSITE" id="PS51892">
    <property type="entry name" value="SUBTILASE"/>
    <property type="match status" value="1"/>
</dbReference>
<organism evidence="8 9">
    <name type="scientific">Arthrobacter cavernae</name>
    <dbReference type="NCBI Taxonomy" id="2817681"/>
    <lineage>
        <taxon>Bacteria</taxon>
        <taxon>Bacillati</taxon>
        <taxon>Actinomycetota</taxon>
        <taxon>Actinomycetes</taxon>
        <taxon>Micrococcales</taxon>
        <taxon>Micrococcaceae</taxon>
        <taxon>Arthrobacter</taxon>
    </lineage>
</organism>
<evidence type="ECO:0000259" key="7">
    <source>
        <dbReference type="Pfam" id="PF00082"/>
    </source>
</evidence>
<keyword evidence="9" id="KW-1185">Reference proteome</keyword>
<dbReference type="Gene3D" id="3.40.50.200">
    <property type="entry name" value="Peptidase S8/S53 domain"/>
    <property type="match status" value="1"/>
</dbReference>
<evidence type="ECO:0000313" key="9">
    <source>
        <dbReference type="Proteomes" id="UP000664164"/>
    </source>
</evidence>
<evidence type="ECO:0000313" key="8">
    <source>
        <dbReference type="EMBL" id="MBO1267688.1"/>
    </source>
</evidence>
<keyword evidence="4 5" id="KW-0720">Serine protease</keyword>
<evidence type="ECO:0000256" key="1">
    <source>
        <dbReference type="ARBA" id="ARBA00011073"/>
    </source>
</evidence>
<dbReference type="InterPro" id="IPR050131">
    <property type="entry name" value="Peptidase_S8_subtilisin-like"/>
</dbReference>
<dbReference type="GO" id="GO:0005615">
    <property type="term" value="C:extracellular space"/>
    <property type="evidence" value="ECO:0007669"/>
    <property type="project" value="TreeGrafter"/>
</dbReference>
<dbReference type="InterPro" id="IPR023827">
    <property type="entry name" value="Peptidase_S8_Asp-AS"/>
</dbReference>
<dbReference type="Pfam" id="PF00082">
    <property type="entry name" value="Peptidase_S8"/>
    <property type="match status" value="1"/>
</dbReference>
<dbReference type="PROSITE" id="PS00136">
    <property type="entry name" value="SUBTILASE_ASP"/>
    <property type="match status" value="1"/>
</dbReference>
<dbReference type="PROSITE" id="PS00138">
    <property type="entry name" value="SUBTILASE_SER"/>
    <property type="match status" value="1"/>
</dbReference>
<keyword evidence="2 5" id="KW-0645">Protease</keyword>
<dbReference type="AlphaFoldDB" id="A0A939KLW4"/>
<dbReference type="InterPro" id="IPR036852">
    <property type="entry name" value="Peptidase_S8/S53_dom_sf"/>
</dbReference>
<evidence type="ECO:0000256" key="6">
    <source>
        <dbReference type="RuleBase" id="RU003355"/>
    </source>
</evidence>
<proteinExistence type="inferred from homology"/>
<dbReference type="GO" id="GO:0006508">
    <property type="term" value="P:proteolysis"/>
    <property type="evidence" value="ECO:0007669"/>
    <property type="project" value="UniProtKB-KW"/>
</dbReference>
<feature type="active site" description="Charge relay system" evidence="5">
    <location>
        <position position="348"/>
    </location>
</feature>
<dbReference type="Proteomes" id="UP000664164">
    <property type="component" value="Unassembled WGS sequence"/>
</dbReference>
<evidence type="ECO:0000256" key="4">
    <source>
        <dbReference type="ARBA" id="ARBA00022825"/>
    </source>
</evidence>
<keyword evidence="3 5" id="KW-0378">Hydrolase</keyword>
<evidence type="ECO:0000256" key="5">
    <source>
        <dbReference type="PROSITE-ProRule" id="PRU01240"/>
    </source>
</evidence>
<accession>A0A939KLW4</accession>
<feature type="domain" description="Peptidase S8/S53" evidence="7">
    <location>
        <begin position="111"/>
        <end position="377"/>
    </location>
</feature>
<evidence type="ECO:0000256" key="2">
    <source>
        <dbReference type="ARBA" id="ARBA00022670"/>
    </source>
</evidence>
<reference evidence="8" key="1">
    <citation type="submission" date="2021-03" db="EMBL/GenBank/DDBJ databases">
        <title>A new species, PO-11, isolated from a karst cave deposit.</title>
        <authorList>
            <person name="Zhaoxiaoyong W."/>
        </authorList>
    </citation>
    <scope>NUCLEOTIDE SEQUENCE</scope>
    <source>
        <strain evidence="8">PO-11</strain>
    </source>
</reference>
<dbReference type="GO" id="GO:0004252">
    <property type="term" value="F:serine-type endopeptidase activity"/>
    <property type="evidence" value="ECO:0007669"/>
    <property type="project" value="UniProtKB-UniRule"/>
</dbReference>
<dbReference type="CDD" id="cd07480">
    <property type="entry name" value="Peptidases_S8_12"/>
    <property type="match status" value="1"/>
</dbReference>